<accession>I0H5L8</accession>
<dbReference type="KEGG" id="ams:AMIS_30850"/>
<dbReference type="OrthoDB" id="1365577at2"/>
<dbReference type="RefSeq" id="WP_014443200.1">
    <property type="nucleotide sequence ID" value="NC_017093.1"/>
</dbReference>
<dbReference type="eggNOG" id="COG2442">
    <property type="taxonomic scope" value="Bacteria"/>
</dbReference>
<sequence>MPYRYYRRHWDDTRGDEFDAWGHSTWFFEVADDGLPVRQVEMYAAGPVMRYGPDHEEDRYAGLSEAPLYEPGDDWSRFEITEAEFERAWKPADQDRRRSM</sequence>
<proteinExistence type="predicted"/>
<organism evidence="1 2">
    <name type="scientific">Actinoplanes missouriensis (strain ATCC 14538 / DSM 43046 / CBS 188.64 / JCM 3121 / NBRC 102363 / NCIMB 12654 / NRRL B-3342 / UNCC 431)</name>
    <dbReference type="NCBI Taxonomy" id="512565"/>
    <lineage>
        <taxon>Bacteria</taxon>
        <taxon>Bacillati</taxon>
        <taxon>Actinomycetota</taxon>
        <taxon>Actinomycetes</taxon>
        <taxon>Micromonosporales</taxon>
        <taxon>Micromonosporaceae</taxon>
        <taxon>Actinoplanes</taxon>
    </lineage>
</organism>
<dbReference type="Proteomes" id="UP000007882">
    <property type="component" value="Chromosome"/>
</dbReference>
<protein>
    <submittedName>
        <fullName evidence="1">Uncharacterized protein</fullName>
    </submittedName>
</protein>
<dbReference type="AlphaFoldDB" id="I0H5L8"/>
<dbReference type="EMBL" id="AP012319">
    <property type="protein sequence ID" value="BAL88305.1"/>
    <property type="molecule type" value="Genomic_DNA"/>
</dbReference>
<keyword evidence="2" id="KW-1185">Reference proteome</keyword>
<gene>
    <name evidence="1" type="ordered locus">AMIS_30850</name>
</gene>
<dbReference type="HOGENOM" id="CLU_163306_0_0_11"/>
<name>I0H5L8_ACTM4</name>
<dbReference type="PATRIC" id="fig|512565.3.peg.3083"/>
<evidence type="ECO:0000313" key="1">
    <source>
        <dbReference type="EMBL" id="BAL88305.1"/>
    </source>
</evidence>
<reference evidence="1 2" key="1">
    <citation type="submission" date="2012-02" db="EMBL/GenBank/DDBJ databases">
        <title>Complete genome sequence of Actinoplanes missouriensis 431 (= NBRC 102363).</title>
        <authorList>
            <person name="Ohnishi Y."/>
            <person name="Ishikawa J."/>
            <person name="Sekine M."/>
            <person name="Hosoyama A."/>
            <person name="Harada T."/>
            <person name="Narita H."/>
            <person name="Hata T."/>
            <person name="Konno Y."/>
            <person name="Tutikane K."/>
            <person name="Fujita N."/>
            <person name="Horinouchi S."/>
            <person name="Hayakawa M."/>
        </authorList>
    </citation>
    <scope>NUCLEOTIDE SEQUENCE [LARGE SCALE GENOMIC DNA]</scope>
    <source>
        <strain evidence="2">ATCC 14538 / DSM 43046 / CBS 188.64 / JCM 3121 / NBRC 102363 / NCIMB 12654 / NRRL B-3342 / UNCC 431</strain>
    </source>
</reference>
<evidence type="ECO:0000313" key="2">
    <source>
        <dbReference type="Proteomes" id="UP000007882"/>
    </source>
</evidence>